<gene>
    <name evidence="1" type="ORF">LTRI10_LOCUS3558</name>
</gene>
<accession>A0AAV2CH11</accession>
<keyword evidence="2" id="KW-1185">Reference proteome</keyword>
<name>A0AAV2CH11_9ROSI</name>
<evidence type="ECO:0000313" key="1">
    <source>
        <dbReference type="EMBL" id="CAL1355824.1"/>
    </source>
</evidence>
<evidence type="ECO:0000313" key="2">
    <source>
        <dbReference type="Proteomes" id="UP001497516"/>
    </source>
</evidence>
<organism evidence="1 2">
    <name type="scientific">Linum trigynum</name>
    <dbReference type="NCBI Taxonomy" id="586398"/>
    <lineage>
        <taxon>Eukaryota</taxon>
        <taxon>Viridiplantae</taxon>
        <taxon>Streptophyta</taxon>
        <taxon>Embryophyta</taxon>
        <taxon>Tracheophyta</taxon>
        <taxon>Spermatophyta</taxon>
        <taxon>Magnoliopsida</taxon>
        <taxon>eudicotyledons</taxon>
        <taxon>Gunneridae</taxon>
        <taxon>Pentapetalae</taxon>
        <taxon>rosids</taxon>
        <taxon>fabids</taxon>
        <taxon>Malpighiales</taxon>
        <taxon>Linaceae</taxon>
        <taxon>Linum</taxon>
    </lineage>
</organism>
<dbReference type="EMBL" id="OZ034813">
    <property type="protein sequence ID" value="CAL1355824.1"/>
    <property type="molecule type" value="Genomic_DNA"/>
</dbReference>
<reference evidence="1 2" key="1">
    <citation type="submission" date="2024-04" db="EMBL/GenBank/DDBJ databases">
        <authorList>
            <person name="Fracassetti M."/>
        </authorList>
    </citation>
    <scope>NUCLEOTIDE SEQUENCE [LARGE SCALE GENOMIC DNA]</scope>
</reference>
<dbReference type="AlphaFoldDB" id="A0AAV2CH11"/>
<dbReference type="Proteomes" id="UP001497516">
    <property type="component" value="Chromosome 1"/>
</dbReference>
<protein>
    <submittedName>
        <fullName evidence="1">Uncharacterized protein</fullName>
    </submittedName>
</protein>
<sequence>MDHPIILMGAGLGDSPPPDHTMGVVCWWSPRPPHGGAPYHPHHLPYLATFYLFSSHQGTMGVVVWYPPPLVPLEGGGMMPTPLPRPGGGMMVATPLVLPGGVGMMPTPLTTSWGWYDDGHPSWYPLGVVV</sequence>
<proteinExistence type="predicted"/>